<dbReference type="SUPFAM" id="SSF51569">
    <property type="entry name" value="Aldolase"/>
    <property type="match status" value="1"/>
</dbReference>
<dbReference type="PANTHER" id="PTHR30246">
    <property type="entry name" value="2-KETO-3-DEOXY-6-PHOSPHOGLUCONATE ALDOLASE"/>
    <property type="match status" value="1"/>
</dbReference>
<dbReference type="Pfam" id="PF01081">
    <property type="entry name" value="Aldolase"/>
    <property type="match status" value="1"/>
</dbReference>
<dbReference type="Proteomes" id="UP000294616">
    <property type="component" value="Unassembled WGS sequence"/>
</dbReference>
<name>A0A4R1LXQ2_9SPHI</name>
<dbReference type="AlphaFoldDB" id="A0A4R1LXQ2"/>
<dbReference type="PANTHER" id="PTHR30246:SF1">
    <property type="entry name" value="2-DEHYDRO-3-DEOXY-6-PHOSPHOGALACTONATE ALDOLASE-RELATED"/>
    <property type="match status" value="1"/>
</dbReference>
<comment type="subunit">
    <text evidence="3">Homotrimer.</text>
</comment>
<dbReference type="InterPro" id="IPR000887">
    <property type="entry name" value="Aldlse_KDPG_KHG"/>
</dbReference>
<dbReference type="GO" id="GO:0016829">
    <property type="term" value="F:lyase activity"/>
    <property type="evidence" value="ECO:0007669"/>
    <property type="project" value="UniProtKB-KW"/>
</dbReference>
<sequence>MKSIKTTLNHIQNYPIIPVYYNDDVDLCISIIQACYEGGIRAFEFTNRGKKAIDNFAALVDYKNKHLPELYLGIGTIKTVEEAKQYIQLGADFIVSPVVNPAIAEITLKKDILWIPGCMTPTEVSVAENAGAPLIKLFPGSIVGPDFLKNIKPLFPSLLFMPTGGIGLEKESLDAWFSKGAVAIGLGSNLFQAPANSSTPDDFQWLVKRCKEIFATL</sequence>
<accession>A0A4R1LXQ2</accession>
<evidence type="ECO:0000313" key="6">
    <source>
        <dbReference type="EMBL" id="TCK83294.1"/>
    </source>
</evidence>
<keyword evidence="7" id="KW-1185">Reference proteome</keyword>
<dbReference type="CDD" id="cd00452">
    <property type="entry name" value="KDPG_aldolase"/>
    <property type="match status" value="1"/>
</dbReference>
<gene>
    <name evidence="6" type="ORF">C8N28_1885</name>
</gene>
<proteinExistence type="inferred from homology"/>
<dbReference type="EMBL" id="SMGO01000002">
    <property type="protein sequence ID" value="TCK83294.1"/>
    <property type="molecule type" value="Genomic_DNA"/>
</dbReference>
<protein>
    <submittedName>
        <fullName evidence="6">2-dehydro-3-deoxyphosphogluconate aldolase/(4S)-4-hydroxy-2-oxoglutarate aldolase</fullName>
    </submittedName>
</protein>
<dbReference type="Gene3D" id="3.20.20.70">
    <property type="entry name" value="Aldolase class I"/>
    <property type="match status" value="1"/>
</dbReference>
<organism evidence="6 7">
    <name type="scientific">Albibacterium bauzanense</name>
    <dbReference type="NCBI Taxonomy" id="653929"/>
    <lineage>
        <taxon>Bacteria</taxon>
        <taxon>Pseudomonadati</taxon>
        <taxon>Bacteroidota</taxon>
        <taxon>Sphingobacteriia</taxon>
        <taxon>Sphingobacteriales</taxon>
        <taxon>Sphingobacteriaceae</taxon>
        <taxon>Albibacterium</taxon>
    </lineage>
</organism>
<evidence type="ECO:0000256" key="1">
    <source>
        <dbReference type="ARBA" id="ARBA00004761"/>
    </source>
</evidence>
<dbReference type="InterPro" id="IPR013785">
    <property type="entry name" value="Aldolase_TIM"/>
</dbReference>
<evidence type="ECO:0000256" key="2">
    <source>
        <dbReference type="ARBA" id="ARBA00006906"/>
    </source>
</evidence>
<dbReference type="RefSeq" id="WP_132224156.1">
    <property type="nucleotide sequence ID" value="NZ_SMGO01000002.1"/>
</dbReference>
<evidence type="ECO:0000256" key="4">
    <source>
        <dbReference type="ARBA" id="ARBA00023239"/>
    </source>
</evidence>
<keyword evidence="5" id="KW-0119">Carbohydrate metabolism</keyword>
<reference evidence="6 7" key="1">
    <citation type="submission" date="2019-03" db="EMBL/GenBank/DDBJ databases">
        <title>Genomic Encyclopedia of Archaeal and Bacterial Type Strains, Phase II (KMG-II): from individual species to whole genera.</title>
        <authorList>
            <person name="Goeker M."/>
        </authorList>
    </citation>
    <scope>NUCLEOTIDE SEQUENCE [LARGE SCALE GENOMIC DNA]</scope>
    <source>
        <strain evidence="6 7">DSM 22554</strain>
    </source>
</reference>
<keyword evidence="4" id="KW-0456">Lyase</keyword>
<evidence type="ECO:0000256" key="5">
    <source>
        <dbReference type="ARBA" id="ARBA00023277"/>
    </source>
</evidence>
<dbReference type="OrthoDB" id="9802667at2"/>
<comment type="similarity">
    <text evidence="2">Belongs to the KHG/KDPG aldolase family.</text>
</comment>
<evidence type="ECO:0000256" key="3">
    <source>
        <dbReference type="ARBA" id="ARBA00011233"/>
    </source>
</evidence>
<comment type="pathway">
    <text evidence="1">Carbohydrate acid metabolism.</text>
</comment>
<evidence type="ECO:0000313" key="7">
    <source>
        <dbReference type="Proteomes" id="UP000294616"/>
    </source>
</evidence>
<comment type="caution">
    <text evidence="6">The sequence shown here is derived from an EMBL/GenBank/DDBJ whole genome shotgun (WGS) entry which is preliminary data.</text>
</comment>